<dbReference type="InterPro" id="IPR018957">
    <property type="entry name" value="Znf_C3HC4_RING-type"/>
</dbReference>
<organism evidence="11 12">
    <name type="scientific">Porites lobata</name>
    <dbReference type="NCBI Taxonomy" id="104759"/>
    <lineage>
        <taxon>Eukaryota</taxon>
        <taxon>Metazoa</taxon>
        <taxon>Cnidaria</taxon>
        <taxon>Anthozoa</taxon>
        <taxon>Hexacorallia</taxon>
        <taxon>Scleractinia</taxon>
        <taxon>Fungiina</taxon>
        <taxon>Poritidae</taxon>
        <taxon>Porites</taxon>
    </lineage>
</organism>
<dbReference type="PANTHER" id="PTHR10131">
    <property type="entry name" value="TNF RECEPTOR ASSOCIATED FACTOR"/>
    <property type="match status" value="1"/>
</dbReference>
<dbReference type="PROSITE" id="PS50144">
    <property type="entry name" value="MATH"/>
    <property type="match status" value="1"/>
</dbReference>
<dbReference type="SMART" id="SM00184">
    <property type="entry name" value="RING"/>
    <property type="match status" value="1"/>
</dbReference>
<dbReference type="InterPro" id="IPR002083">
    <property type="entry name" value="MATH/TRAF_dom"/>
</dbReference>
<keyword evidence="12" id="KW-1185">Reference proteome</keyword>
<dbReference type="Pfam" id="PF02176">
    <property type="entry name" value="zf-TRAF"/>
    <property type="match status" value="2"/>
</dbReference>
<dbReference type="InterPro" id="IPR008974">
    <property type="entry name" value="TRAF-like"/>
</dbReference>
<keyword evidence="3 7" id="KW-0479">Metal-binding</keyword>
<reference evidence="11 12" key="1">
    <citation type="submission" date="2022-05" db="EMBL/GenBank/DDBJ databases">
        <authorList>
            <consortium name="Genoscope - CEA"/>
            <person name="William W."/>
        </authorList>
    </citation>
    <scope>NUCLEOTIDE SEQUENCE [LARGE SCALE GENOMIC DNA]</scope>
</reference>
<evidence type="ECO:0000259" key="8">
    <source>
        <dbReference type="PROSITE" id="PS50089"/>
    </source>
</evidence>
<dbReference type="EMBL" id="CALNXK010000037">
    <property type="protein sequence ID" value="CAH3122543.1"/>
    <property type="molecule type" value="Genomic_DNA"/>
</dbReference>
<feature type="zinc finger region" description="TRAF-type" evidence="7">
    <location>
        <begin position="170"/>
        <end position="226"/>
    </location>
</feature>
<dbReference type="PROSITE" id="PS50145">
    <property type="entry name" value="ZF_TRAF"/>
    <property type="match status" value="2"/>
</dbReference>
<dbReference type="PANTHER" id="PTHR10131:SF94">
    <property type="entry name" value="TNF RECEPTOR-ASSOCIATED FACTOR 4"/>
    <property type="match status" value="1"/>
</dbReference>
<protein>
    <recommendedName>
        <fullName evidence="13">TNF receptor-associated factor 6</fullName>
    </recommendedName>
</protein>
<dbReference type="SUPFAM" id="SSF49599">
    <property type="entry name" value="TRAF domain-like"/>
    <property type="match status" value="3"/>
</dbReference>
<evidence type="ECO:0000313" key="12">
    <source>
        <dbReference type="Proteomes" id="UP001159405"/>
    </source>
</evidence>
<evidence type="ECO:0000256" key="3">
    <source>
        <dbReference type="ARBA" id="ARBA00022723"/>
    </source>
</evidence>
<sequence>MAEAEANPSLGGYDDDFVSEVEDELQCAICRLPLKDPILTKCGHRFCRDCLDSHFTSLERNGKPLICPKDRNNLTRDEDTFADKATERKILSLLITCPSEGCQWTGELRSKDDHLASCLFKSVSCTNKNCDVKLTRNTLQEHVTMSCPWRIVSCQYCLFSTHPACKTNIHQSKCRRFPLDCPESCGAVIPRGKILFHIKEQCPLTLIPCPYAQIGCTTKIKRGEVESHLQSTVKMHLDIACVELGNTQRELAKTKGQLEDTLVRSQQEFKEITRKLEGKINNLTRKLEIKIDGIEKLVLSSDEQNYFNWKVSGLGKALKKAKHGEKTSILSDPFYRYAYKCRLVLDPNGYGMGENTHLSIFFFVMT</sequence>
<evidence type="ECO:0000259" key="10">
    <source>
        <dbReference type="PROSITE" id="PS50145"/>
    </source>
</evidence>
<feature type="domain" description="TRAF-type" evidence="10">
    <location>
        <begin position="170"/>
        <end position="226"/>
    </location>
</feature>
<dbReference type="InterPro" id="IPR017907">
    <property type="entry name" value="Znf_RING_CS"/>
</dbReference>
<name>A0ABN8NVM6_9CNID</name>
<dbReference type="Gene3D" id="2.60.210.10">
    <property type="entry name" value="Apoptosis, Tumor Necrosis Factor Receptor Associated Protein 2, Chain A"/>
    <property type="match status" value="1"/>
</dbReference>
<dbReference type="InterPro" id="IPR013083">
    <property type="entry name" value="Znf_RING/FYVE/PHD"/>
</dbReference>
<dbReference type="InterPro" id="IPR001293">
    <property type="entry name" value="Znf_TRAF"/>
</dbReference>
<evidence type="ECO:0000313" key="11">
    <source>
        <dbReference type="EMBL" id="CAH3122543.1"/>
    </source>
</evidence>
<keyword evidence="4" id="KW-0677">Repeat</keyword>
<evidence type="ECO:0000256" key="1">
    <source>
        <dbReference type="ARBA" id="ARBA00004496"/>
    </source>
</evidence>
<dbReference type="PROSITE" id="PS50089">
    <property type="entry name" value="ZF_RING_2"/>
    <property type="match status" value="1"/>
</dbReference>
<dbReference type="InterPro" id="IPR012227">
    <property type="entry name" value="TNF_rcpt-assoc_TRAF_met"/>
</dbReference>
<dbReference type="PROSITE" id="PS00518">
    <property type="entry name" value="ZF_RING_1"/>
    <property type="match status" value="1"/>
</dbReference>
<feature type="domain" description="TRAF-type" evidence="10">
    <location>
        <begin position="114"/>
        <end position="157"/>
    </location>
</feature>
<keyword evidence="2" id="KW-0963">Cytoplasm</keyword>
<evidence type="ECO:0000256" key="7">
    <source>
        <dbReference type="PROSITE-ProRule" id="PRU00207"/>
    </source>
</evidence>
<feature type="zinc finger region" description="TRAF-type" evidence="7">
    <location>
        <begin position="114"/>
        <end position="157"/>
    </location>
</feature>
<evidence type="ECO:0000256" key="5">
    <source>
        <dbReference type="ARBA" id="ARBA00022771"/>
    </source>
</evidence>
<keyword evidence="6 7" id="KW-0862">Zinc</keyword>
<dbReference type="Proteomes" id="UP001159405">
    <property type="component" value="Unassembled WGS sequence"/>
</dbReference>
<feature type="domain" description="MATH" evidence="9">
    <location>
        <begin position="304"/>
        <end position="366"/>
    </location>
</feature>
<dbReference type="Pfam" id="PF00097">
    <property type="entry name" value="zf-C3HC4"/>
    <property type="match status" value="1"/>
</dbReference>
<evidence type="ECO:0000256" key="4">
    <source>
        <dbReference type="ARBA" id="ARBA00022737"/>
    </source>
</evidence>
<comment type="caution">
    <text evidence="11">The sequence shown here is derived from an EMBL/GenBank/DDBJ whole genome shotgun (WGS) entry which is preliminary data.</text>
</comment>
<evidence type="ECO:0008006" key="13">
    <source>
        <dbReference type="Google" id="ProtNLM"/>
    </source>
</evidence>
<feature type="domain" description="RING-type" evidence="8">
    <location>
        <begin position="27"/>
        <end position="71"/>
    </location>
</feature>
<dbReference type="SUPFAM" id="SSF57850">
    <property type="entry name" value="RING/U-box"/>
    <property type="match status" value="1"/>
</dbReference>
<dbReference type="PIRSF" id="PIRSF015614">
    <property type="entry name" value="TRAF"/>
    <property type="match status" value="1"/>
</dbReference>
<dbReference type="InterPro" id="IPR001841">
    <property type="entry name" value="Znf_RING"/>
</dbReference>
<dbReference type="Gene3D" id="3.30.40.10">
    <property type="entry name" value="Zinc/RING finger domain, C3HC4 (zinc finger)"/>
    <property type="match status" value="4"/>
</dbReference>
<comment type="subcellular location">
    <subcellularLocation>
        <location evidence="1">Cytoplasm</location>
    </subcellularLocation>
</comment>
<keyword evidence="5 7" id="KW-0863">Zinc-finger</keyword>
<evidence type="ECO:0000259" key="9">
    <source>
        <dbReference type="PROSITE" id="PS50144"/>
    </source>
</evidence>
<evidence type="ECO:0000256" key="2">
    <source>
        <dbReference type="ARBA" id="ARBA00022490"/>
    </source>
</evidence>
<accession>A0ABN8NVM6</accession>
<evidence type="ECO:0000256" key="6">
    <source>
        <dbReference type="ARBA" id="ARBA00022833"/>
    </source>
</evidence>
<gene>
    <name evidence="11" type="ORF">PLOB_00029436</name>
</gene>
<proteinExistence type="predicted"/>